<dbReference type="AlphaFoldDB" id="A0A9W6KDM1"/>
<sequence length="242" mass="26511">MHAVIMAGGKGVRLRPFTTALPKPLMPIGERHAILGIVLEQLAARGFGSVTLCINHHGPLIHAFVGDGSRWGLEVGYAEETAPLSTAGPLFLVKDRLPEHFLVMNGDLLTDLDYADLLARHRRGGAPLTIATAAQTTRMEFGVLDVVEGRVIGFTEKPAYRHRVSMGIYGMARKTLEPYPPGLALGFDRLIQDLLRQGEFPDSYDFEGVWLDIGRPEEYDEANRRFGELEPALLPVRSGAAA</sequence>
<dbReference type="Pfam" id="PF00483">
    <property type="entry name" value="NTP_transferase"/>
    <property type="match status" value="1"/>
</dbReference>
<evidence type="ECO:0000259" key="1">
    <source>
        <dbReference type="Pfam" id="PF00483"/>
    </source>
</evidence>
<dbReference type="Gene3D" id="3.90.550.10">
    <property type="entry name" value="Spore Coat Polysaccharide Biosynthesis Protein SpsA, Chain A"/>
    <property type="match status" value="1"/>
</dbReference>
<reference evidence="2" key="2">
    <citation type="submission" date="2023-01" db="EMBL/GenBank/DDBJ databases">
        <authorList>
            <person name="Sun Q."/>
            <person name="Evtushenko L."/>
        </authorList>
    </citation>
    <scope>NUCLEOTIDE SEQUENCE</scope>
    <source>
        <strain evidence="2">VKM Ac-1321</strain>
    </source>
</reference>
<dbReference type="InterPro" id="IPR005835">
    <property type="entry name" value="NTP_transferase_dom"/>
</dbReference>
<keyword evidence="3" id="KW-1185">Reference proteome</keyword>
<feature type="domain" description="Nucleotidyl transferase" evidence="1">
    <location>
        <begin position="3"/>
        <end position="224"/>
    </location>
</feature>
<dbReference type="InterPro" id="IPR029044">
    <property type="entry name" value="Nucleotide-diphossugar_trans"/>
</dbReference>
<dbReference type="InterPro" id="IPR050486">
    <property type="entry name" value="Mannose-1P_guanyltransferase"/>
</dbReference>
<dbReference type="EMBL" id="BSFP01000003">
    <property type="protein sequence ID" value="GLK99342.1"/>
    <property type="molecule type" value="Genomic_DNA"/>
</dbReference>
<accession>A0A9W6KDM1</accession>
<protein>
    <submittedName>
        <fullName evidence="2">Nucleoside-diphosphate-sugar pyrophosphorylase</fullName>
    </submittedName>
</protein>
<gene>
    <name evidence="2" type="ORF">GCM10017581_010830</name>
</gene>
<dbReference type="SUPFAM" id="SSF53448">
    <property type="entry name" value="Nucleotide-diphospho-sugar transferases"/>
    <property type="match status" value="1"/>
</dbReference>
<dbReference type="Proteomes" id="UP001143480">
    <property type="component" value="Unassembled WGS sequence"/>
</dbReference>
<comment type="caution">
    <text evidence="2">The sequence shown here is derived from an EMBL/GenBank/DDBJ whole genome shotgun (WGS) entry which is preliminary data.</text>
</comment>
<evidence type="ECO:0000313" key="3">
    <source>
        <dbReference type="Proteomes" id="UP001143480"/>
    </source>
</evidence>
<organism evidence="2 3">
    <name type="scientific">Dactylosporangium matsuzakiense</name>
    <dbReference type="NCBI Taxonomy" id="53360"/>
    <lineage>
        <taxon>Bacteria</taxon>
        <taxon>Bacillati</taxon>
        <taxon>Actinomycetota</taxon>
        <taxon>Actinomycetes</taxon>
        <taxon>Micromonosporales</taxon>
        <taxon>Micromonosporaceae</taxon>
        <taxon>Dactylosporangium</taxon>
    </lineage>
</organism>
<dbReference type="RefSeq" id="WP_271188998.1">
    <property type="nucleotide sequence ID" value="NZ_BSFP01000003.1"/>
</dbReference>
<reference evidence="2" key="1">
    <citation type="journal article" date="2014" name="Int. J. Syst. Evol. Microbiol.">
        <title>Complete genome sequence of Corynebacterium casei LMG S-19264T (=DSM 44701T), isolated from a smear-ripened cheese.</title>
        <authorList>
            <consortium name="US DOE Joint Genome Institute (JGI-PGF)"/>
            <person name="Walter F."/>
            <person name="Albersmeier A."/>
            <person name="Kalinowski J."/>
            <person name="Ruckert C."/>
        </authorList>
    </citation>
    <scope>NUCLEOTIDE SEQUENCE</scope>
    <source>
        <strain evidence="2">VKM Ac-1321</strain>
    </source>
</reference>
<name>A0A9W6KDM1_9ACTN</name>
<proteinExistence type="predicted"/>
<dbReference type="PANTHER" id="PTHR22572">
    <property type="entry name" value="SUGAR-1-PHOSPHATE GUANYL TRANSFERASE"/>
    <property type="match status" value="1"/>
</dbReference>
<evidence type="ECO:0000313" key="2">
    <source>
        <dbReference type="EMBL" id="GLK99342.1"/>
    </source>
</evidence>